<evidence type="ECO:0000313" key="10">
    <source>
        <dbReference type="Proteomes" id="UP000014760"/>
    </source>
</evidence>
<reference evidence="10" key="1">
    <citation type="submission" date="2012-12" db="EMBL/GenBank/DDBJ databases">
        <authorList>
            <person name="Hellsten U."/>
            <person name="Grimwood J."/>
            <person name="Chapman J.A."/>
            <person name="Shapiro H."/>
            <person name="Aerts A."/>
            <person name="Otillar R.P."/>
            <person name="Terry A.Y."/>
            <person name="Boore J.L."/>
            <person name="Simakov O."/>
            <person name="Marletaz F."/>
            <person name="Cho S.-J."/>
            <person name="Edsinger-Gonzales E."/>
            <person name="Havlak P."/>
            <person name="Kuo D.-H."/>
            <person name="Larsson T."/>
            <person name="Lv J."/>
            <person name="Arendt D."/>
            <person name="Savage R."/>
            <person name="Osoegawa K."/>
            <person name="de Jong P."/>
            <person name="Lindberg D.R."/>
            <person name="Seaver E.C."/>
            <person name="Weisblat D.A."/>
            <person name="Putnam N.H."/>
            <person name="Grigoriev I.V."/>
            <person name="Rokhsar D.S."/>
        </authorList>
    </citation>
    <scope>NUCLEOTIDE SEQUENCE</scope>
    <source>
        <strain evidence="10">I ESC-2004</strain>
    </source>
</reference>
<evidence type="ECO:0000256" key="5">
    <source>
        <dbReference type="ARBA" id="ARBA00023163"/>
    </source>
</evidence>
<dbReference type="EMBL" id="KB308081">
    <property type="protein sequence ID" value="ELT98290.1"/>
    <property type="molecule type" value="Genomic_DNA"/>
</dbReference>
<evidence type="ECO:0000256" key="4">
    <source>
        <dbReference type="ARBA" id="ARBA00023125"/>
    </source>
</evidence>
<dbReference type="SUPFAM" id="SSF54447">
    <property type="entry name" value="ssDNA-binding transcriptional regulator domain"/>
    <property type="match status" value="1"/>
</dbReference>
<dbReference type="InterPro" id="IPR009044">
    <property type="entry name" value="ssDNA-bd_transcriptional_reg"/>
</dbReference>
<feature type="domain" description="Transcriptional coactivator p15 (PC4) C-terminal" evidence="7">
    <location>
        <begin position="18"/>
        <end position="69"/>
    </location>
</feature>
<dbReference type="OrthoDB" id="2505440at2759"/>
<proteinExistence type="inferred from homology"/>
<dbReference type="EMBL" id="AMQN01010534">
    <property type="status" value="NOT_ANNOTATED_CDS"/>
    <property type="molecule type" value="Genomic_DNA"/>
</dbReference>
<dbReference type="Proteomes" id="UP000014760">
    <property type="component" value="Unassembled WGS sequence"/>
</dbReference>
<dbReference type="FunCoup" id="R7U562">
    <property type="interactions" value="1287"/>
</dbReference>
<evidence type="ECO:0000256" key="2">
    <source>
        <dbReference type="ARBA" id="ARBA00009001"/>
    </source>
</evidence>
<dbReference type="InterPro" id="IPR003173">
    <property type="entry name" value="PC4_C"/>
</dbReference>
<gene>
    <name evidence="8" type="ORF">CAPTEDRAFT_102830</name>
</gene>
<dbReference type="STRING" id="283909.R7U562"/>
<keyword evidence="10" id="KW-1185">Reference proteome</keyword>
<evidence type="ECO:0000259" key="7">
    <source>
        <dbReference type="Pfam" id="PF02229"/>
    </source>
</evidence>
<evidence type="ECO:0000313" key="8">
    <source>
        <dbReference type="EMBL" id="ELT98290.1"/>
    </source>
</evidence>
<dbReference type="HOGENOM" id="CLU_104273_5_0_1"/>
<evidence type="ECO:0000313" key="9">
    <source>
        <dbReference type="EnsemblMetazoa" id="CapteP102830"/>
    </source>
</evidence>
<dbReference type="PANTHER" id="PTHR13215">
    <property type="entry name" value="RNA POLYMERASE II TRANSCRIPTIONAL COACTIVATOR"/>
    <property type="match status" value="1"/>
</dbReference>
<dbReference type="OMA" id="MISLREY"/>
<dbReference type="AlphaFoldDB" id="R7U562"/>
<evidence type="ECO:0000256" key="3">
    <source>
        <dbReference type="ARBA" id="ARBA00023015"/>
    </source>
</evidence>
<accession>R7U562</accession>
<evidence type="ECO:0000256" key="6">
    <source>
        <dbReference type="ARBA" id="ARBA00023242"/>
    </source>
</evidence>
<reference evidence="8 10" key="2">
    <citation type="journal article" date="2013" name="Nature">
        <title>Insights into bilaterian evolution from three spiralian genomes.</title>
        <authorList>
            <person name="Simakov O."/>
            <person name="Marletaz F."/>
            <person name="Cho S.J."/>
            <person name="Edsinger-Gonzales E."/>
            <person name="Havlak P."/>
            <person name="Hellsten U."/>
            <person name="Kuo D.H."/>
            <person name="Larsson T."/>
            <person name="Lv J."/>
            <person name="Arendt D."/>
            <person name="Savage R."/>
            <person name="Osoegawa K."/>
            <person name="de Jong P."/>
            <person name="Grimwood J."/>
            <person name="Chapman J.A."/>
            <person name="Shapiro H."/>
            <person name="Aerts A."/>
            <person name="Otillar R.P."/>
            <person name="Terry A.Y."/>
            <person name="Boore J.L."/>
            <person name="Grigoriev I.V."/>
            <person name="Lindberg D.R."/>
            <person name="Seaver E.C."/>
            <person name="Weisblat D.A."/>
            <person name="Putnam N.H."/>
            <person name="Rokhsar D.S."/>
        </authorList>
    </citation>
    <scope>NUCLEOTIDE SEQUENCE</scope>
    <source>
        <strain evidence="8 10">I ESC-2004</strain>
    </source>
</reference>
<organism evidence="8">
    <name type="scientific">Capitella teleta</name>
    <name type="common">Polychaete worm</name>
    <dbReference type="NCBI Taxonomy" id="283909"/>
    <lineage>
        <taxon>Eukaryota</taxon>
        <taxon>Metazoa</taxon>
        <taxon>Spiralia</taxon>
        <taxon>Lophotrochozoa</taxon>
        <taxon>Annelida</taxon>
        <taxon>Polychaeta</taxon>
        <taxon>Sedentaria</taxon>
        <taxon>Scolecida</taxon>
        <taxon>Capitellidae</taxon>
        <taxon>Capitella</taxon>
    </lineage>
</organism>
<comment type="subcellular location">
    <subcellularLocation>
        <location evidence="1">Nucleus</location>
    </subcellularLocation>
</comment>
<dbReference type="Gene3D" id="2.30.31.10">
    <property type="entry name" value="Transcriptional Coactivator Pc4, Chain A"/>
    <property type="match status" value="1"/>
</dbReference>
<keyword evidence="3" id="KW-0805">Transcription regulation</keyword>
<sequence>MFYTLYDLYYYYVYNHGFQIAKNRYVTISEFKGKKYVNIREYYDADGEMKPGRKGIALNSEQWANLKEHIDDIDKALDKL</sequence>
<name>R7U562_CAPTE</name>
<dbReference type="GO" id="GO:0005634">
    <property type="term" value="C:nucleus"/>
    <property type="evidence" value="ECO:0007669"/>
    <property type="project" value="UniProtKB-SubCell"/>
</dbReference>
<evidence type="ECO:0000256" key="1">
    <source>
        <dbReference type="ARBA" id="ARBA00004123"/>
    </source>
</evidence>
<keyword evidence="5" id="KW-0804">Transcription</keyword>
<dbReference type="EnsemblMetazoa" id="CapteT102830">
    <property type="protein sequence ID" value="CapteP102830"/>
    <property type="gene ID" value="CapteG102830"/>
</dbReference>
<dbReference type="InterPro" id="IPR045125">
    <property type="entry name" value="Sub1/Tcp4-like"/>
</dbReference>
<dbReference type="GO" id="GO:0060261">
    <property type="term" value="P:positive regulation of transcription initiation by RNA polymerase II"/>
    <property type="evidence" value="ECO:0007669"/>
    <property type="project" value="InterPro"/>
</dbReference>
<comment type="similarity">
    <text evidence="2">Belongs to the transcriptional coactivator PC4 family.</text>
</comment>
<dbReference type="GO" id="GO:0003677">
    <property type="term" value="F:DNA binding"/>
    <property type="evidence" value="ECO:0007669"/>
    <property type="project" value="UniProtKB-KW"/>
</dbReference>
<protein>
    <recommendedName>
        <fullName evidence="7">Transcriptional coactivator p15 (PC4) C-terminal domain-containing protein</fullName>
    </recommendedName>
</protein>
<dbReference type="GO" id="GO:0003713">
    <property type="term" value="F:transcription coactivator activity"/>
    <property type="evidence" value="ECO:0007669"/>
    <property type="project" value="InterPro"/>
</dbReference>
<keyword evidence="6" id="KW-0539">Nucleus</keyword>
<keyword evidence="4" id="KW-0238">DNA-binding</keyword>
<dbReference type="Pfam" id="PF02229">
    <property type="entry name" value="PC4"/>
    <property type="match status" value="1"/>
</dbReference>
<reference evidence="9" key="3">
    <citation type="submission" date="2015-06" db="UniProtKB">
        <authorList>
            <consortium name="EnsemblMetazoa"/>
        </authorList>
    </citation>
    <scope>IDENTIFICATION</scope>
</reference>